<evidence type="ECO:0000313" key="3">
    <source>
        <dbReference type="Proteomes" id="UP000177232"/>
    </source>
</evidence>
<dbReference type="Pfam" id="PF03551">
    <property type="entry name" value="PadR"/>
    <property type="match status" value="1"/>
</dbReference>
<dbReference type="SUPFAM" id="SSF46785">
    <property type="entry name" value="Winged helix' DNA-binding domain"/>
    <property type="match status" value="1"/>
</dbReference>
<dbReference type="PANTHER" id="PTHR33169">
    <property type="entry name" value="PADR-FAMILY TRANSCRIPTIONAL REGULATOR"/>
    <property type="match status" value="1"/>
</dbReference>
<evidence type="ECO:0000313" key="2">
    <source>
        <dbReference type="EMBL" id="OGG64348.1"/>
    </source>
</evidence>
<accession>A0A1F6DSJ0</accession>
<reference evidence="2 3" key="1">
    <citation type="journal article" date="2016" name="Nat. Commun.">
        <title>Thousands of microbial genomes shed light on interconnected biogeochemical processes in an aquifer system.</title>
        <authorList>
            <person name="Anantharaman K."/>
            <person name="Brown C.T."/>
            <person name="Hug L.A."/>
            <person name="Sharon I."/>
            <person name="Castelle C.J."/>
            <person name="Probst A.J."/>
            <person name="Thomas B.C."/>
            <person name="Singh A."/>
            <person name="Wilkins M.J."/>
            <person name="Karaoz U."/>
            <person name="Brodie E.L."/>
            <person name="Williams K.H."/>
            <person name="Hubbard S.S."/>
            <person name="Banfield J.F."/>
        </authorList>
    </citation>
    <scope>NUCLEOTIDE SEQUENCE [LARGE SCALE GENOMIC DNA]</scope>
</reference>
<dbReference type="Gene3D" id="1.10.10.10">
    <property type="entry name" value="Winged helix-like DNA-binding domain superfamily/Winged helix DNA-binding domain"/>
    <property type="match status" value="1"/>
</dbReference>
<dbReference type="InterPro" id="IPR052509">
    <property type="entry name" value="Metal_resp_DNA-bind_regulator"/>
</dbReference>
<feature type="domain" description="Transcription regulator PadR N-terminal" evidence="1">
    <location>
        <begin position="3"/>
        <end position="72"/>
    </location>
</feature>
<sequence>MEILGLLKCGSSYGYDLTKKLGAKASSVYTTLSRLEESGFIRGEMEEDPHEGSPFPRKVYKITQLGKDALEQAKAKKK</sequence>
<dbReference type="InterPro" id="IPR005149">
    <property type="entry name" value="Tscrpt_reg_PadR_N"/>
</dbReference>
<comment type="caution">
    <text evidence="2">The sequence shown here is derived from an EMBL/GenBank/DDBJ whole genome shotgun (WGS) entry which is preliminary data.</text>
</comment>
<name>A0A1F6DSJ0_9BACT</name>
<dbReference type="STRING" id="1798496.A3C94_01915"/>
<proteinExistence type="predicted"/>
<dbReference type="EMBL" id="MFLJ01000027">
    <property type="protein sequence ID" value="OGG64348.1"/>
    <property type="molecule type" value="Genomic_DNA"/>
</dbReference>
<dbReference type="Proteomes" id="UP000177232">
    <property type="component" value="Unassembled WGS sequence"/>
</dbReference>
<gene>
    <name evidence="2" type="ORF">A3C94_01915</name>
</gene>
<dbReference type="InterPro" id="IPR036390">
    <property type="entry name" value="WH_DNA-bd_sf"/>
</dbReference>
<protein>
    <recommendedName>
        <fullName evidence="1">Transcription regulator PadR N-terminal domain-containing protein</fullName>
    </recommendedName>
</protein>
<evidence type="ECO:0000259" key="1">
    <source>
        <dbReference type="Pfam" id="PF03551"/>
    </source>
</evidence>
<organism evidence="2 3">
    <name type="scientific">Candidatus Kaiserbacteria bacterium RIFCSPHIGHO2_02_FULL_55_17</name>
    <dbReference type="NCBI Taxonomy" id="1798496"/>
    <lineage>
        <taxon>Bacteria</taxon>
        <taxon>Candidatus Kaiseribacteriota</taxon>
    </lineage>
</organism>
<dbReference type="PANTHER" id="PTHR33169:SF14">
    <property type="entry name" value="TRANSCRIPTIONAL REGULATOR RV3488"/>
    <property type="match status" value="1"/>
</dbReference>
<dbReference type="AlphaFoldDB" id="A0A1F6DSJ0"/>
<dbReference type="InterPro" id="IPR036388">
    <property type="entry name" value="WH-like_DNA-bd_sf"/>
</dbReference>